<organism evidence="1 2">
    <name type="scientific">Cryptolaemus montrouzieri</name>
    <dbReference type="NCBI Taxonomy" id="559131"/>
    <lineage>
        <taxon>Eukaryota</taxon>
        <taxon>Metazoa</taxon>
        <taxon>Ecdysozoa</taxon>
        <taxon>Arthropoda</taxon>
        <taxon>Hexapoda</taxon>
        <taxon>Insecta</taxon>
        <taxon>Pterygota</taxon>
        <taxon>Neoptera</taxon>
        <taxon>Endopterygota</taxon>
        <taxon>Coleoptera</taxon>
        <taxon>Polyphaga</taxon>
        <taxon>Cucujiformia</taxon>
        <taxon>Coccinelloidea</taxon>
        <taxon>Coccinellidae</taxon>
        <taxon>Scymninae</taxon>
        <taxon>Scymnini</taxon>
        <taxon>Cryptolaemus</taxon>
    </lineage>
</organism>
<evidence type="ECO:0000313" key="2">
    <source>
        <dbReference type="Proteomes" id="UP001516400"/>
    </source>
</evidence>
<name>A0ABD2N403_9CUCU</name>
<keyword evidence="2" id="KW-1185">Reference proteome</keyword>
<sequence>MLQYEATPFLWTIFLISSCAFIILLLLASILCAGCENSTRQLNLDNNPKKNRREGIWSAPNNSMKFLHHTFRRYSLSGEEKNEEYGGDYHQFNSDNLPLCNGYHFSSGDETLMEITDKNKIDLKLKIGQADLVVDDSLDMYDTRSCISKNSRNSYYSTYPYDDIHPDEQFVDLRK</sequence>
<gene>
    <name evidence="1" type="ORF">HHI36_014867</name>
</gene>
<comment type="caution">
    <text evidence="1">The sequence shown here is derived from an EMBL/GenBank/DDBJ whole genome shotgun (WGS) entry which is preliminary data.</text>
</comment>
<proteinExistence type="predicted"/>
<dbReference type="Proteomes" id="UP001516400">
    <property type="component" value="Unassembled WGS sequence"/>
</dbReference>
<protein>
    <submittedName>
        <fullName evidence="1">Uncharacterized protein</fullName>
    </submittedName>
</protein>
<dbReference type="AlphaFoldDB" id="A0ABD2N403"/>
<evidence type="ECO:0000313" key="1">
    <source>
        <dbReference type="EMBL" id="KAL3273423.1"/>
    </source>
</evidence>
<dbReference type="EMBL" id="JABFTP020000062">
    <property type="protein sequence ID" value="KAL3273423.1"/>
    <property type="molecule type" value="Genomic_DNA"/>
</dbReference>
<accession>A0ABD2N403</accession>
<reference evidence="1 2" key="1">
    <citation type="journal article" date="2021" name="BMC Biol.">
        <title>Horizontally acquired antibacterial genes associated with adaptive radiation of ladybird beetles.</title>
        <authorList>
            <person name="Li H.S."/>
            <person name="Tang X.F."/>
            <person name="Huang Y.H."/>
            <person name="Xu Z.Y."/>
            <person name="Chen M.L."/>
            <person name="Du X.Y."/>
            <person name="Qiu B.Y."/>
            <person name="Chen P.T."/>
            <person name="Zhang W."/>
            <person name="Slipinski A."/>
            <person name="Escalona H.E."/>
            <person name="Waterhouse R.M."/>
            <person name="Zwick A."/>
            <person name="Pang H."/>
        </authorList>
    </citation>
    <scope>NUCLEOTIDE SEQUENCE [LARGE SCALE GENOMIC DNA]</scope>
    <source>
        <strain evidence="1">SYSU2018</strain>
    </source>
</reference>